<feature type="compositionally biased region" description="Polar residues" evidence="1">
    <location>
        <begin position="40"/>
        <end position="51"/>
    </location>
</feature>
<keyword evidence="3" id="KW-1185">Reference proteome</keyword>
<name>A0AAV9QCV1_9PEZI</name>
<feature type="compositionally biased region" description="Basic residues" evidence="1">
    <location>
        <begin position="342"/>
        <end position="356"/>
    </location>
</feature>
<proteinExistence type="predicted"/>
<evidence type="ECO:0000313" key="3">
    <source>
        <dbReference type="Proteomes" id="UP001345827"/>
    </source>
</evidence>
<dbReference type="Proteomes" id="UP001345827">
    <property type="component" value="Unassembled WGS sequence"/>
</dbReference>
<feature type="compositionally biased region" description="Low complexity" evidence="1">
    <location>
        <begin position="519"/>
        <end position="553"/>
    </location>
</feature>
<organism evidence="2 3">
    <name type="scientific">Vermiconidia calcicola</name>
    <dbReference type="NCBI Taxonomy" id="1690605"/>
    <lineage>
        <taxon>Eukaryota</taxon>
        <taxon>Fungi</taxon>
        <taxon>Dikarya</taxon>
        <taxon>Ascomycota</taxon>
        <taxon>Pezizomycotina</taxon>
        <taxon>Dothideomycetes</taxon>
        <taxon>Dothideomycetidae</taxon>
        <taxon>Mycosphaerellales</taxon>
        <taxon>Extremaceae</taxon>
        <taxon>Vermiconidia</taxon>
    </lineage>
</organism>
<reference evidence="2 3" key="1">
    <citation type="submission" date="2023-06" db="EMBL/GenBank/DDBJ databases">
        <title>Black Yeasts Isolated from many extreme environments.</title>
        <authorList>
            <person name="Coleine C."/>
            <person name="Stajich J.E."/>
            <person name="Selbmann L."/>
        </authorList>
    </citation>
    <scope>NUCLEOTIDE SEQUENCE [LARGE SCALE GENOMIC DNA]</scope>
    <source>
        <strain evidence="2 3">CCFEE 5887</strain>
    </source>
</reference>
<feature type="region of interest" description="Disordered" evidence="1">
    <location>
        <begin position="653"/>
        <end position="686"/>
    </location>
</feature>
<evidence type="ECO:0000256" key="1">
    <source>
        <dbReference type="SAM" id="MobiDB-lite"/>
    </source>
</evidence>
<feature type="compositionally biased region" description="Low complexity" evidence="1">
    <location>
        <begin position="326"/>
        <end position="341"/>
    </location>
</feature>
<accession>A0AAV9QCV1</accession>
<feature type="region of interest" description="Disordered" evidence="1">
    <location>
        <begin position="314"/>
        <end position="372"/>
    </location>
</feature>
<protein>
    <submittedName>
        <fullName evidence="2">Uncharacterized protein</fullName>
    </submittedName>
</protein>
<comment type="caution">
    <text evidence="2">The sequence shown here is derived from an EMBL/GenBank/DDBJ whole genome shotgun (WGS) entry which is preliminary data.</text>
</comment>
<gene>
    <name evidence="2" type="ORF">LTR25_004421</name>
</gene>
<evidence type="ECO:0000313" key="2">
    <source>
        <dbReference type="EMBL" id="KAK5538877.1"/>
    </source>
</evidence>
<sequence length="686" mass="73191">MGRRGIRKNQRSARATEEFFSVGLPDVSAASAAHAEPNPHTETATDNPSSSHHPRLESALFAPPSLSEDRKAEFLTYLYQEALILFGEYKINTLPILDELFFKFPSNYRRRVVDRDTYAWHVDLDIVKQFAEGHLNGESRYFSINGAVSTGVKVEDIVITVVDRVGELEVILCFVKFFLETARRHENTYGKPHGNSLITIGLILFHYRHKAEASKGAEYQRVWDWFYQGRKSRLDTKENVVFTSPQKIPTLKEGEIDEMGVGKVSVGDKIYQWMEYHNGKAAQGEADAADGPAAAAGEVAGAVIGSAMERFTPIDGDAPLADDTNDAGPANGASANASANAKRNKKKKEKKKAAKAKARDAEEDLAAYNPGPEEDFSALAISPAVAHTIDDDAAVAPAPAPGPANGVSASATVTAKGKGKGKGKARETDEDLAAYNPGPEDVSAPAVAHAVDDDPAADDPAPGPAEGVSASASASAKGKGKGKGKARDTGAPPAYNPGPNDVSAPGVAHTVEIDDPDDAAPTAALPASAGRALPRLALPGRALPGPGPASAGAFDLPGLSPSASPDIDAGLDRRRGPVTKKKAKDNLTRHLEALVDRIADLPASERRAILAREKQKIMRSETIAAAKGTQKLRPTAPRRQFEIGQMTGWAGDLEKMQIDGLRRAAKKPEKKEGEEEKKKDEEEKKK</sequence>
<dbReference type="EMBL" id="JAXLQG010000006">
    <property type="protein sequence ID" value="KAK5538877.1"/>
    <property type="molecule type" value="Genomic_DNA"/>
</dbReference>
<feature type="region of interest" description="Disordered" evidence="1">
    <location>
        <begin position="392"/>
        <end position="584"/>
    </location>
</feature>
<dbReference type="AlphaFoldDB" id="A0AAV9QCV1"/>
<feature type="region of interest" description="Disordered" evidence="1">
    <location>
        <begin position="30"/>
        <end position="56"/>
    </location>
</feature>